<dbReference type="Gramene" id="mRNA:HanXRQr2_Chr09g0407871">
    <property type="protein sequence ID" value="CDS:HanXRQr2_Chr09g0407871.1"/>
    <property type="gene ID" value="HanXRQr2_Chr09g0407871"/>
</dbReference>
<dbReference type="EMBL" id="MNCJ02000324">
    <property type="protein sequence ID" value="KAF5792610.1"/>
    <property type="molecule type" value="Genomic_DNA"/>
</dbReference>
<proteinExistence type="predicted"/>
<dbReference type="EMBL" id="CM007898">
    <property type="protein sequence ID" value="OTG16353.1"/>
    <property type="molecule type" value="Genomic_DNA"/>
</dbReference>
<dbReference type="Proteomes" id="UP000215914">
    <property type="component" value="Chromosome 9"/>
</dbReference>
<keyword evidence="1" id="KW-0812">Transmembrane</keyword>
<protein>
    <submittedName>
        <fullName evidence="3">Uncharacterized protein</fullName>
    </submittedName>
</protein>
<reference evidence="2 4" key="1">
    <citation type="journal article" date="2017" name="Nature">
        <title>The sunflower genome provides insights into oil metabolism, flowering and Asterid evolution.</title>
        <authorList>
            <person name="Badouin H."/>
            <person name="Gouzy J."/>
            <person name="Grassa C.J."/>
            <person name="Murat F."/>
            <person name="Staton S.E."/>
            <person name="Cottret L."/>
            <person name="Lelandais-Briere C."/>
            <person name="Owens G.L."/>
            <person name="Carrere S."/>
            <person name="Mayjonade B."/>
            <person name="Legrand L."/>
            <person name="Gill N."/>
            <person name="Kane N.C."/>
            <person name="Bowers J.E."/>
            <person name="Hubner S."/>
            <person name="Bellec A."/>
            <person name="Berard A."/>
            <person name="Berges H."/>
            <person name="Blanchet N."/>
            <person name="Boniface M.C."/>
            <person name="Brunel D."/>
            <person name="Catrice O."/>
            <person name="Chaidir N."/>
            <person name="Claudel C."/>
            <person name="Donnadieu C."/>
            <person name="Faraut T."/>
            <person name="Fievet G."/>
            <person name="Helmstetter N."/>
            <person name="King M."/>
            <person name="Knapp S.J."/>
            <person name="Lai Z."/>
            <person name="Le Paslier M.C."/>
            <person name="Lippi Y."/>
            <person name="Lorenzon L."/>
            <person name="Mandel J.R."/>
            <person name="Marage G."/>
            <person name="Marchand G."/>
            <person name="Marquand E."/>
            <person name="Bret-Mestries E."/>
            <person name="Morien E."/>
            <person name="Nambeesan S."/>
            <person name="Nguyen T."/>
            <person name="Pegot-Espagnet P."/>
            <person name="Pouilly N."/>
            <person name="Raftis F."/>
            <person name="Sallet E."/>
            <person name="Schiex T."/>
            <person name="Thomas J."/>
            <person name="Vandecasteele C."/>
            <person name="Vares D."/>
            <person name="Vear F."/>
            <person name="Vautrin S."/>
            <person name="Crespi M."/>
            <person name="Mangin B."/>
            <person name="Burke J.M."/>
            <person name="Salse J."/>
            <person name="Munos S."/>
            <person name="Vincourt P."/>
            <person name="Rieseberg L.H."/>
            <person name="Langlade N.B."/>
        </authorList>
    </citation>
    <scope>NUCLEOTIDE SEQUENCE [LARGE SCALE GENOMIC DNA]</scope>
    <source>
        <strain evidence="4">cv. SF193</strain>
        <tissue evidence="2">Leaves</tissue>
    </source>
</reference>
<reference evidence="3" key="2">
    <citation type="submission" date="2017-02" db="EMBL/GenBank/DDBJ databases">
        <title>Sunflower complete genome.</title>
        <authorList>
            <person name="Langlade N."/>
            <person name="Munos S."/>
        </authorList>
    </citation>
    <scope>NUCLEOTIDE SEQUENCE [LARGE SCALE GENOMIC DNA]</scope>
    <source>
        <tissue evidence="3">Leaves</tissue>
    </source>
</reference>
<keyword evidence="4" id="KW-1185">Reference proteome</keyword>
<accession>A0A251U042</accession>
<keyword evidence="1" id="KW-0472">Membrane</keyword>
<organism evidence="3 4">
    <name type="scientific">Helianthus annuus</name>
    <name type="common">Common sunflower</name>
    <dbReference type="NCBI Taxonomy" id="4232"/>
    <lineage>
        <taxon>Eukaryota</taxon>
        <taxon>Viridiplantae</taxon>
        <taxon>Streptophyta</taxon>
        <taxon>Embryophyta</taxon>
        <taxon>Tracheophyta</taxon>
        <taxon>Spermatophyta</taxon>
        <taxon>Magnoliopsida</taxon>
        <taxon>eudicotyledons</taxon>
        <taxon>Gunneridae</taxon>
        <taxon>Pentapetalae</taxon>
        <taxon>asterids</taxon>
        <taxon>campanulids</taxon>
        <taxon>Asterales</taxon>
        <taxon>Asteraceae</taxon>
        <taxon>Asteroideae</taxon>
        <taxon>Heliantheae alliance</taxon>
        <taxon>Heliantheae</taxon>
        <taxon>Helianthus</taxon>
    </lineage>
</organism>
<gene>
    <name evidence="3" type="ORF">HannXRQ_Chr09g0270481</name>
    <name evidence="2" type="ORF">HanXRQr2_Chr09g0407871</name>
</gene>
<dbReference type="AlphaFoldDB" id="A0A251U042"/>
<feature type="transmembrane region" description="Helical" evidence="1">
    <location>
        <begin position="24"/>
        <end position="44"/>
    </location>
</feature>
<evidence type="ECO:0000256" key="1">
    <source>
        <dbReference type="SAM" id="Phobius"/>
    </source>
</evidence>
<keyword evidence="1" id="KW-1133">Transmembrane helix</keyword>
<sequence length="50" mass="6210">MFNKQQIYEQRIFKRFSIMFRMKFDFVVCSYYVLPNLMAFQFHVVGNPSY</sequence>
<name>A0A251U042_HELAN</name>
<dbReference type="InParanoid" id="A0A251U042"/>
<evidence type="ECO:0000313" key="4">
    <source>
        <dbReference type="Proteomes" id="UP000215914"/>
    </source>
</evidence>
<evidence type="ECO:0000313" key="3">
    <source>
        <dbReference type="EMBL" id="OTG16353.1"/>
    </source>
</evidence>
<reference evidence="2" key="3">
    <citation type="submission" date="2020-06" db="EMBL/GenBank/DDBJ databases">
        <title>Helianthus annuus Genome sequencing and assembly Release 2.</title>
        <authorList>
            <person name="Gouzy J."/>
            <person name="Langlade N."/>
            <person name="Munos S."/>
        </authorList>
    </citation>
    <scope>NUCLEOTIDE SEQUENCE</scope>
    <source>
        <tissue evidence="2">Leaves</tissue>
    </source>
</reference>
<evidence type="ECO:0000313" key="2">
    <source>
        <dbReference type="EMBL" id="KAF5792610.1"/>
    </source>
</evidence>